<evidence type="ECO:0000313" key="1">
    <source>
        <dbReference type="EMBL" id="GIQ80428.1"/>
    </source>
</evidence>
<gene>
    <name evidence="1" type="ORF">KIPB_001227</name>
</gene>
<dbReference type="EMBL" id="BDIP01000168">
    <property type="protein sequence ID" value="GIQ80428.1"/>
    <property type="molecule type" value="Genomic_DNA"/>
</dbReference>
<evidence type="ECO:0000313" key="2">
    <source>
        <dbReference type="Proteomes" id="UP000265618"/>
    </source>
</evidence>
<reference evidence="1 2" key="1">
    <citation type="journal article" date="2018" name="PLoS ONE">
        <title>The draft genome of Kipferlia bialata reveals reductive genome evolution in fornicate parasites.</title>
        <authorList>
            <person name="Tanifuji G."/>
            <person name="Takabayashi S."/>
            <person name="Kume K."/>
            <person name="Takagi M."/>
            <person name="Nakayama T."/>
            <person name="Kamikawa R."/>
            <person name="Inagaki Y."/>
            <person name="Hashimoto T."/>
        </authorList>
    </citation>
    <scope>NUCLEOTIDE SEQUENCE [LARGE SCALE GENOMIC DNA]</scope>
    <source>
        <strain evidence="1">NY0173</strain>
    </source>
</reference>
<sequence>MFCFAYFSNSSPFSLQEEVCCGEDVTKHAFSVACTGPLFCALWCLLYRSSVLTHYCSLEPIYALLILSLPCTAVEYLTHWGIDVTKTRIRKKHDIKRGHGCLIPLHVTDQFLHMSVITGCCVFSVQYTMYRYTPCDV</sequence>
<proteinExistence type="predicted"/>
<organism evidence="1 2">
    <name type="scientific">Kipferlia bialata</name>
    <dbReference type="NCBI Taxonomy" id="797122"/>
    <lineage>
        <taxon>Eukaryota</taxon>
        <taxon>Metamonada</taxon>
        <taxon>Carpediemonas-like organisms</taxon>
        <taxon>Kipferlia</taxon>
    </lineage>
</organism>
<name>A0A9K3GF19_9EUKA</name>
<protein>
    <submittedName>
        <fullName evidence="1">Bacteriophage phiKZ, Orf197</fullName>
    </submittedName>
</protein>
<dbReference type="AlphaFoldDB" id="A0A9K3GF19"/>
<keyword evidence="2" id="KW-1185">Reference proteome</keyword>
<accession>A0A9K3GF19</accession>
<dbReference type="Proteomes" id="UP000265618">
    <property type="component" value="Unassembled WGS sequence"/>
</dbReference>
<comment type="caution">
    <text evidence="1">The sequence shown here is derived from an EMBL/GenBank/DDBJ whole genome shotgun (WGS) entry which is preliminary data.</text>
</comment>